<keyword evidence="4 9" id="KW-0732">Signal</keyword>
<evidence type="ECO:0000256" key="9">
    <source>
        <dbReference type="SAM" id="SignalP"/>
    </source>
</evidence>
<dbReference type="InterPro" id="IPR045860">
    <property type="entry name" value="Snake_toxin-like_sf"/>
</dbReference>
<keyword evidence="11" id="KW-1185">Reference proteome</keyword>
<keyword evidence="8" id="KW-0449">Lipoprotein</keyword>
<feature type="signal peptide" evidence="9">
    <location>
        <begin position="1"/>
        <end position="43"/>
    </location>
</feature>
<reference evidence="10 11" key="1">
    <citation type="submission" date="2024-02" db="EMBL/GenBank/DDBJ databases">
        <title>Chromosome-scale genome assembly of the rough periwinkle Littorina saxatilis.</title>
        <authorList>
            <person name="De Jode A."/>
            <person name="Faria R."/>
            <person name="Formenti G."/>
            <person name="Sims Y."/>
            <person name="Smith T.P."/>
            <person name="Tracey A."/>
            <person name="Wood J.M.D."/>
            <person name="Zagrodzka Z.B."/>
            <person name="Johannesson K."/>
            <person name="Butlin R.K."/>
            <person name="Leder E.H."/>
        </authorList>
    </citation>
    <scope>NUCLEOTIDE SEQUENCE [LARGE SCALE GENOMIC DNA]</scope>
    <source>
        <strain evidence="10">Snail1</strain>
        <tissue evidence="10">Muscle</tissue>
    </source>
</reference>
<dbReference type="AlphaFoldDB" id="A0AAN9GNJ2"/>
<evidence type="ECO:0000256" key="3">
    <source>
        <dbReference type="ARBA" id="ARBA00022622"/>
    </source>
</evidence>
<evidence type="ECO:0000256" key="4">
    <source>
        <dbReference type="ARBA" id="ARBA00022729"/>
    </source>
</evidence>
<evidence type="ECO:0000256" key="6">
    <source>
        <dbReference type="ARBA" id="ARBA00023157"/>
    </source>
</evidence>
<dbReference type="GO" id="GO:0030548">
    <property type="term" value="F:acetylcholine receptor regulator activity"/>
    <property type="evidence" value="ECO:0007669"/>
    <property type="project" value="InterPro"/>
</dbReference>
<dbReference type="SUPFAM" id="SSF57302">
    <property type="entry name" value="Snake toxin-like"/>
    <property type="match status" value="1"/>
</dbReference>
<dbReference type="PANTHER" id="PTHR31171:SF3">
    <property type="entry name" value="LY6_PLAUR DOMAIN-CONTAINING PROTEIN 6B"/>
    <property type="match status" value="1"/>
</dbReference>
<comment type="subcellular location">
    <subcellularLocation>
        <location evidence="1">Cell membrane</location>
        <topology evidence="1">Lipid-anchor</topology>
        <topology evidence="1">GPI-anchor</topology>
    </subcellularLocation>
</comment>
<accession>A0AAN9GNJ2</accession>
<evidence type="ECO:0000256" key="1">
    <source>
        <dbReference type="ARBA" id="ARBA00004609"/>
    </source>
</evidence>
<dbReference type="InterPro" id="IPR039457">
    <property type="entry name" value="LYPD6-like"/>
</dbReference>
<keyword evidence="5" id="KW-0472">Membrane</keyword>
<dbReference type="EMBL" id="JBAMIC010000002">
    <property type="protein sequence ID" value="KAK7113120.1"/>
    <property type="molecule type" value="Genomic_DNA"/>
</dbReference>
<name>A0AAN9GNJ2_9CAEN</name>
<protein>
    <submittedName>
        <fullName evidence="10">Uncharacterized protein</fullName>
    </submittedName>
</protein>
<evidence type="ECO:0000313" key="10">
    <source>
        <dbReference type="EMBL" id="KAK7113120.1"/>
    </source>
</evidence>
<organism evidence="10 11">
    <name type="scientific">Littorina saxatilis</name>
    <dbReference type="NCBI Taxonomy" id="31220"/>
    <lineage>
        <taxon>Eukaryota</taxon>
        <taxon>Metazoa</taxon>
        <taxon>Spiralia</taxon>
        <taxon>Lophotrochozoa</taxon>
        <taxon>Mollusca</taxon>
        <taxon>Gastropoda</taxon>
        <taxon>Caenogastropoda</taxon>
        <taxon>Littorinimorpha</taxon>
        <taxon>Littorinoidea</taxon>
        <taxon>Littorinidae</taxon>
        <taxon>Littorina</taxon>
    </lineage>
</organism>
<dbReference type="Proteomes" id="UP001374579">
    <property type="component" value="Unassembled WGS sequence"/>
</dbReference>
<gene>
    <name evidence="10" type="ORF">V1264_012467</name>
</gene>
<proteinExistence type="predicted"/>
<sequence>MMQSGARTASVVCGTKRGAASHVQKYCVFLLCSLLTLSEMCSGTNSYVWAPTSLQTSDITCWTCDDKANNEDCNNWAPDLKCPINHTVCQTVHRFTVAGRSSVHVTKRCVQATECTPQHVGCSQADPTGQQECTSCCDYSYCNQEVPVNRSTALQLSSFTATSASHACVLRPPALLLVLCVLTAVLRVSLSCRLSSYLLAS</sequence>
<dbReference type="Pfam" id="PF16975">
    <property type="entry name" value="UPAR_LY6_2"/>
    <property type="match status" value="1"/>
</dbReference>
<keyword evidence="6" id="KW-1015">Disulfide bond</keyword>
<evidence type="ECO:0000256" key="2">
    <source>
        <dbReference type="ARBA" id="ARBA00022475"/>
    </source>
</evidence>
<evidence type="ECO:0000256" key="5">
    <source>
        <dbReference type="ARBA" id="ARBA00023136"/>
    </source>
</evidence>
<dbReference type="PANTHER" id="PTHR31171">
    <property type="entry name" value="LY6/PLAUR DOMAIN-CONTAINING PROTEIN 6"/>
    <property type="match status" value="1"/>
</dbReference>
<keyword evidence="3" id="KW-0336">GPI-anchor</keyword>
<dbReference type="GO" id="GO:0098552">
    <property type="term" value="C:side of membrane"/>
    <property type="evidence" value="ECO:0007669"/>
    <property type="project" value="UniProtKB-KW"/>
</dbReference>
<evidence type="ECO:0000256" key="8">
    <source>
        <dbReference type="ARBA" id="ARBA00023288"/>
    </source>
</evidence>
<dbReference type="GO" id="GO:0005886">
    <property type="term" value="C:plasma membrane"/>
    <property type="evidence" value="ECO:0007669"/>
    <property type="project" value="UniProtKB-SubCell"/>
</dbReference>
<evidence type="ECO:0000256" key="7">
    <source>
        <dbReference type="ARBA" id="ARBA00023180"/>
    </source>
</evidence>
<keyword evidence="7" id="KW-0325">Glycoprotein</keyword>
<feature type="chain" id="PRO_5042860915" evidence="9">
    <location>
        <begin position="44"/>
        <end position="201"/>
    </location>
</feature>
<comment type="caution">
    <text evidence="10">The sequence shown here is derived from an EMBL/GenBank/DDBJ whole genome shotgun (WGS) entry which is preliminary data.</text>
</comment>
<keyword evidence="2" id="KW-1003">Cell membrane</keyword>
<evidence type="ECO:0000313" key="11">
    <source>
        <dbReference type="Proteomes" id="UP001374579"/>
    </source>
</evidence>